<dbReference type="RefSeq" id="WP_203381424.1">
    <property type="nucleotide sequence ID" value="NZ_JAENHP010000019.1"/>
</dbReference>
<sequence length="45" mass="4751">MADTIYPGDVLLYLRPGLPGLSPGDDPLRLATTELITDLREAGPG</sequence>
<evidence type="ECO:0000313" key="2">
    <source>
        <dbReference type="Proteomes" id="UP000632138"/>
    </source>
</evidence>
<organism evidence="1 2">
    <name type="scientific">Paractinoplanes ovalisporus</name>
    <dbReference type="NCBI Taxonomy" id="2810368"/>
    <lineage>
        <taxon>Bacteria</taxon>
        <taxon>Bacillati</taxon>
        <taxon>Actinomycetota</taxon>
        <taxon>Actinomycetes</taxon>
        <taxon>Micromonosporales</taxon>
        <taxon>Micromonosporaceae</taxon>
        <taxon>Paractinoplanes</taxon>
    </lineage>
</organism>
<gene>
    <name evidence="1" type="ORF">JIG36_38730</name>
</gene>
<dbReference type="EMBL" id="JAENHP010000019">
    <property type="protein sequence ID" value="MBM2621456.1"/>
    <property type="molecule type" value="Genomic_DNA"/>
</dbReference>
<keyword evidence="2" id="KW-1185">Reference proteome</keyword>
<protein>
    <submittedName>
        <fullName evidence="1">Uncharacterized protein</fullName>
    </submittedName>
</protein>
<evidence type="ECO:0000313" key="1">
    <source>
        <dbReference type="EMBL" id="MBM2621456.1"/>
    </source>
</evidence>
<name>A0ABS2AQE9_9ACTN</name>
<reference evidence="1 2" key="1">
    <citation type="submission" date="2021-01" db="EMBL/GenBank/DDBJ databases">
        <title>Actinoplanes sp. nov. LDG1-06 isolated from lichen.</title>
        <authorList>
            <person name="Saeng-In P."/>
            <person name="Phongsopitanun W."/>
            <person name="Kanchanasin P."/>
            <person name="Yuki M."/>
            <person name="Kudo T."/>
            <person name="Ohkuma M."/>
            <person name="Tanasupawat S."/>
        </authorList>
    </citation>
    <scope>NUCLEOTIDE SEQUENCE [LARGE SCALE GENOMIC DNA]</scope>
    <source>
        <strain evidence="1 2">LDG1-06</strain>
    </source>
</reference>
<proteinExistence type="predicted"/>
<dbReference type="Proteomes" id="UP000632138">
    <property type="component" value="Unassembled WGS sequence"/>
</dbReference>
<comment type="caution">
    <text evidence="1">The sequence shown here is derived from an EMBL/GenBank/DDBJ whole genome shotgun (WGS) entry which is preliminary data.</text>
</comment>
<accession>A0ABS2AQE9</accession>